<gene>
    <name evidence="1" type="ORF">GLOINDRAFT_89676</name>
</gene>
<dbReference type="VEuPathDB" id="FungiDB:RhiirFUN_003513"/>
<evidence type="ECO:0000313" key="1">
    <source>
        <dbReference type="EMBL" id="ERZ96121.1"/>
    </source>
</evidence>
<accession>U9SM12</accession>
<dbReference type="EMBL" id="KI300695">
    <property type="protein sequence ID" value="ERZ96121.1"/>
    <property type="molecule type" value="Genomic_DNA"/>
</dbReference>
<organism evidence="1">
    <name type="scientific">Rhizophagus irregularis (strain DAOM 181602 / DAOM 197198 / MUCL 43194)</name>
    <name type="common">Arbuscular mycorrhizal fungus</name>
    <name type="synonym">Glomus intraradices</name>
    <dbReference type="NCBI Taxonomy" id="747089"/>
    <lineage>
        <taxon>Eukaryota</taxon>
        <taxon>Fungi</taxon>
        <taxon>Fungi incertae sedis</taxon>
        <taxon>Mucoromycota</taxon>
        <taxon>Glomeromycotina</taxon>
        <taxon>Glomeromycetes</taxon>
        <taxon>Glomerales</taxon>
        <taxon>Glomeraceae</taxon>
        <taxon>Rhizophagus</taxon>
    </lineage>
</organism>
<dbReference type="AlphaFoldDB" id="U9SM12"/>
<proteinExistence type="predicted"/>
<feature type="non-terminal residue" evidence="1">
    <location>
        <position position="1"/>
    </location>
</feature>
<name>U9SM12_RHIID</name>
<protein>
    <submittedName>
        <fullName evidence="1">Uncharacterized protein</fullName>
    </submittedName>
</protein>
<sequence length="154" mass="18208">HYQAAHRKNNIDRHNIPLKSLYFLRLQCFHEELSDEFWQSLMKTSESKLFVMAALKTHQILVTFTKNLKKYVKKMFNYYFGLNPPGIAAIGRKTMEEKLTEKIEILGERHNIMITLIKIKRVQIAISFNYTPVCIIDLLRLVLNENIIELRLQS</sequence>
<dbReference type="HOGENOM" id="CLU_1708617_0_0_1"/>
<reference evidence="1" key="1">
    <citation type="submission" date="2013-07" db="EMBL/GenBank/DDBJ databases">
        <title>The genome of an arbuscular mycorrhizal fungus provides insights into the evolution of the oldest plant symbiosis.</title>
        <authorList>
            <consortium name="DOE Joint Genome Institute"/>
            <person name="Tisserant E."/>
            <person name="Malbreil M."/>
            <person name="Kuo A."/>
            <person name="Kohler A."/>
            <person name="Symeonidi A."/>
            <person name="Balestrini R."/>
            <person name="Charron P."/>
            <person name="Duensing N."/>
            <person name="Frei-dit-Frey N."/>
            <person name="Gianinazzi-Pearson V."/>
            <person name="Gilbert B."/>
            <person name="Handa Y."/>
            <person name="Hijri M."/>
            <person name="Kaul R."/>
            <person name="Kawaguchi M."/>
            <person name="Krajinski F."/>
            <person name="Lammers P."/>
            <person name="Lapierre D."/>
            <person name="Masclaux F.G."/>
            <person name="Murat C."/>
            <person name="Morin E."/>
            <person name="Ndikumana S."/>
            <person name="Pagni M."/>
            <person name="Petitpierre D."/>
            <person name="Requena N."/>
            <person name="Rosikiewicz P."/>
            <person name="Riley R."/>
            <person name="Saito K."/>
            <person name="San Clemente H."/>
            <person name="Shapiro H."/>
            <person name="van Tuinen D."/>
            <person name="Becard G."/>
            <person name="Bonfante P."/>
            <person name="Paszkowski U."/>
            <person name="Shachar-Hill Y."/>
            <person name="Young J.P."/>
            <person name="Sanders I.R."/>
            <person name="Henrissat B."/>
            <person name="Rensing S.A."/>
            <person name="Grigoriev I.V."/>
            <person name="Corradi N."/>
            <person name="Roux C."/>
            <person name="Martin F."/>
        </authorList>
    </citation>
    <scope>NUCLEOTIDE SEQUENCE</scope>
    <source>
        <strain evidence="1">DAOM 197198</strain>
    </source>
</reference>